<evidence type="ECO:0000313" key="2">
    <source>
        <dbReference type="Proteomes" id="UP000003856"/>
    </source>
</evidence>
<dbReference type="Pfam" id="PF10001">
    <property type="entry name" value="DUF2242"/>
    <property type="match status" value="1"/>
</dbReference>
<dbReference type="EMBL" id="ACQT01000470">
    <property type="protein sequence ID" value="EER57800.1"/>
    <property type="molecule type" value="Genomic_DNA"/>
</dbReference>
<dbReference type="OrthoDB" id="8588389at2"/>
<dbReference type="RefSeq" id="WP_005801074.1">
    <property type="nucleotide sequence ID" value="NZ_ACQT01000470.1"/>
</dbReference>
<sequence length="189" mass="20435">MPKRTPFPAPARGRRRPVALWLTVCLSAVLAACSAPVKVYSPQENFGSVATYSRLFDATPEQTCEAARRALLSQGYIINTKAAEMVEGKKNFQPEAEAHLQMLIRVVCVPEGSNGKVSLGFVTALQDRYTLKKSNNSASLGVGGVGSLSLPLMASEEALVKVGSETIASDVFYDSFFDLIRRYLISGDL</sequence>
<proteinExistence type="predicted"/>
<evidence type="ECO:0000313" key="1">
    <source>
        <dbReference type="EMBL" id="EER57800.1"/>
    </source>
</evidence>
<reference evidence="1 2" key="1">
    <citation type="submission" date="2009-05" db="EMBL/GenBank/DDBJ databases">
        <title>The draft genome of Acidovorax delafieldii 2AN.</title>
        <authorList>
            <consortium name="US DOE Joint Genome Institute (JGI-PGF)"/>
            <person name="Lucas S."/>
            <person name="Copeland A."/>
            <person name="Lapidus A."/>
            <person name="Glavina del Rio T."/>
            <person name="Tice H."/>
            <person name="Bruce D."/>
            <person name="Goodwin L."/>
            <person name="Pitluck S."/>
            <person name="Larimer F."/>
            <person name="Land M.L."/>
            <person name="Hauser L."/>
            <person name="Shelobolina E.S."/>
            <person name="Picardal F."/>
            <person name="Roden E."/>
            <person name="Emerson D."/>
        </authorList>
    </citation>
    <scope>NUCLEOTIDE SEQUENCE [LARGE SCALE GENOMIC DNA]</scope>
    <source>
        <strain evidence="1 2">2AN</strain>
    </source>
</reference>
<keyword evidence="2" id="KW-1185">Reference proteome</keyword>
<organism evidence="1 2">
    <name type="scientific">Acidovorax delafieldii 2AN</name>
    <dbReference type="NCBI Taxonomy" id="573060"/>
    <lineage>
        <taxon>Bacteria</taxon>
        <taxon>Pseudomonadati</taxon>
        <taxon>Pseudomonadota</taxon>
        <taxon>Betaproteobacteria</taxon>
        <taxon>Burkholderiales</taxon>
        <taxon>Comamonadaceae</taxon>
        <taxon>Acidovorax</taxon>
    </lineage>
</organism>
<dbReference type="InterPro" id="IPR018718">
    <property type="entry name" value="DUF2242"/>
</dbReference>
<dbReference type="AlphaFoldDB" id="C5TCJ6"/>
<comment type="caution">
    <text evidence="1">The sequence shown here is derived from an EMBL/GenBank/DDBJ whole genome shotgun (WGS) entry which is preliminary data.</text>
</comment>
<name>C5TCJ6_ACIDE</name>
<dbReference type="PATRIC" id="fig|573060.9.peg.280"/>
<dbReference type="Proteomes" id="UP000003856">
    <property type="component" value="Unassembled WGS sequence"/>
</dbReference>
<feature type="non-terminal residue" evidence="1">
    <location>
        <position position="189"/>
    </location>
</feature>
<dbReference type="PROSITE" id="PS51257">
    <property type="entry name" value="PROKAR_LIPOPROTEIN"/>
    <property type="match status" value="1"/>
</dbReference>
<gene>
    <name evidence="1" type="ORF">AcdelDRAFT_4627</name>
</gene>
<protein>
    <submittedName>
        <fullName evidence="1">Putative lipoprotein</fullName>
    </submittedName>
</protein>
<accession>C5TCJ6</accession>
<keyword evidence="1" id="KW-0449">Lipoprotein</keyword>